<gene>
    <name evidence="1" type="ORF">F992_00297</name>
</gene>
<name>A0ABN0JSI0_9GAMM</name>
<evidence type="ECO:0008006" key="3">
    <source>
        <dbReference type="Google" id="ProtNLM"/>
    </source>
</evidence>
<evidence type="ECO:0000313" key="2">
    <source>
        <dbReference type="Proteomes" id="UP000013190"/>
    </source>
</evidence>
<dbReference type="Proteomes" id="UP000013190">
    <property type="component" value="Unassembled WGS sequence"/>
</dbReference>
<accession>A0ABN0JSI0</accession>
<dbReference type="EMBL" id="APOJ01000015">
    <property type="protein sequence ID" value="ENU28189.1"/>
    <property type="molecule type" value="Genomic_DNA"/>
</dbReference>
<sequence>MHGKVMLIEKTRTELLALAQNPNLTIVEQFQLATYQDSWQNRAVREPSIAMILAKNPNLDEQVQQLLLKQNMVVRRNLAENLGVIENIQLQLIDYAIEYGGIEIMVIWALVKNPSISEIVQRKLLTYPIQDTFDETYLYKMLAKNPSTSSDIFSEIENYLPRNFLRHRTTIDNIEEEECGVESATLFDSDVLLSEEEQWQLFLSQTLSSHIKLARQPNLQEEIQYALLDQDDKLIISFLADNPYLCDDVKDRVFQLRLIYL</sequence>
<reference evidence="1 2" key="2">
    <citation type="journal article" date="2016" name="Int. J. Syst. Evol. Microbiol.">
        <title>Taxonomy of haemolytic and/or proteolytic strains of the genus Acinetobacter with the proposal of Acinetobacter courvalinii sp. nov. (genomic species 14 sensu Bouvet &amp; Jeanjean), Acinetobacter dispersus sp. nov. (genomic species 17), Acinetobacter modestus sp. nov., Acinetobacter proteolyticus sp. nov. and Acinetobacter vivianii sp. nov.</title>
        <authorList>
            <person name="Nemec A."/>
            <person name="Radolfova-Krizova L."/>
            <person name="Maixnerova M."/>
            <person name="Vrestiakova E."/>
            <person name="Jezek P."/>
            <person name="Sedo O."/>
        </authorList>
    </citation>
    <scope>NUCLEOTIDE SEQUENCE [LARGE SCALE GENOMIC DNA]</scope>
    <source>
        <strain evidence="1 2">NIPH 236</strain>
    </source>
</reference>
<comment type="caution">
    <text evidence="1">The sequence shown here is derived from an EMBL/GenBank/DDBJ whole genome shotgun (WGS) entry which is preliminary data.</text>
</comment>
<reference evidence="2" key="1">
    <citation type="submission" date="2013-02" db="EMBL/GenBank/DDBJ databases">
        <title>The Genome Sequence of Acinetobacter sp. NIPH 236.</title>
        <authorList>
            <consortium name="The Broad Institute Genome Sequencing Platform"/>
            <consortium name="The Broad Institute Genome Sequencing Center for Infectious Disease"/>
            <person name="Cerqueira G."/>
            <person name="Feldgarden M."/>
            <person name="Courvalin P."/>
            <person name="Perichon B."/>
            <person name="Grillot-Courvalin C."/>
            <person name="Clermont D."/>
            <person name="Rocha E."/>
            <person name="Yoon E.-J."/>
            <person name="Nemec A."/>
            <person name="Walker B."/>
            <person name="Young S.K."/>
            <person name="Zeng Q."/>
            <person name="Gargeya S."/>
            <person name="Fitzgerald M."/>
            <person name="Haas B."/>
            <person name="Abouelleil A."/>
            <person name="Alvarado L."/>
            <person name="Arachchi H.M."/>
            <person name="Berlin A.M."/>
            <person name="Chapman S.B."/>
            <person name="Dewar J."/>
            <person name="Goldberg J."/>
            <person name="Griggs A."/>
            <person name="Gujja S."/>
            <person name="Hansen M."/>
            <person name="Howarth C."/>
            <person name="Imamovic A."/>
            <person name="Larimer J."/>
            <person name="McCowan C."/>
            <person name="Murphy C."/>
            <person name="Neiman D."/>
            <person name="Pearson M."/>
            <person name="Priest M."/>
            <person name="Roberts A."/>
            <person name="Saif S."/>
            <person name="Shea T."/>
            <person name="Sisk P."/>
            <person name="Sykes S."/>
            <person name="Wortman J."/>
            <person name="Nusbaum C."/>
            <person name="Birren B."/>
        </authorList>
    </citation>
    <scope>NUCLEOTIDE SEQUENCE [LARGE SCALE GENOMIC DNA]</scope>
    <source>
        <strain evidence="2">NIPH 236</strain>
    </source>
</reference>
<dbReference type="RefSeq" id="WP_004659039.1">
    <property type="nucleotide sequence ID" value="NZ_BMDV01000005.1"/>
</dbReference>
<dbReference type="GeneID" id="92833733"/>
<organism evidence="1 2">
    <name type="scientific">Acinetobacter modestus</name>
    <dbReference type="NCBI Taxonomy" id="1776740"/>
    <lineage>
        <taxon>Bacteria</taxon>
        <taxon>Pseudomonadati</taxon>
        <taxon>Pseudomonadota</taxon>
        <taxon>Gammaproteobacteria</taxon>
        <taxon>Moraxellales</taxon>
        <taxon>Moraxellaceae</taxon>
        <taxon>Acinetobacter</taxon>
    </lineage>
</organism>
<proteinExistence type="predicted"/>
<keyword evidence="2" id="KW-1185">Reference proteome</keyword>
<protein>
    <recommendedName>
        <fullName evidence="3">Leucine rich repeat variant</fullName>
    </recommendedName>
</protein>
<evidence type="ECO:0000313" key="1">
    <source>
        <dbReference type="EMBL" id="ENU28189.1"/>
    </source>
</evidence>